<protein>
    <submittedName>
        <fullName evidence="2">50S ribosomal protein L7ae-like protein</fullName>
    </submittedName>
</protein>
<keyword evidence="2" id="KW-0687">Ribonucleoprotein</keyword>
<keyword evidence="2" id="KW-0689">Ribosomal protein</keyword>
<name>A0A9Q8CLD7_9STAP</name>
<dbReference type="AlphaFoldDB" id="A0A9Q8CLD7"/>
<dbReference type="GO" id="GO:0005840">
    <property type="term" value="C:ribosome"/>
    <property type="evidence" value="ECO:0007669"/>
    <property type="project" value="UniProtKB-KW"/>
</dbReference>
<evidence type="ECO:0000313" key="3">
    <source>
        <dbReference type="Proteomes" id="UP000295280"/>
    </source>
</evidence>
<evidence type="ECO:0000313" key="2">
    <source>
        <dbReference type="EMBL" id="TDM00879.1"/>
    </source>
</evidence>
<feature type="domain" description="Ribosomal protein eL8/eL30/eS12/Gadd45" evidence="1">
    <location>
        <begin position="5"/>
        <end position="77"/>
    </location>
</feature>
<proteinExistence type="predicted"/>
<sequence>MSNEKVHSNQYVVGLKQTLKALREHRAASIVIAQDVHIHLLTDVLLQAQEQQVPIAFSESRLELGGQFGIQVKAMIATYLKSGL</sequence>
<dbReference type="RefSeq" id="WP_133418111.1">
    <property type="nucleotide sequence ID" value="NZ_SCWD01000003.1"/>
</dbReference>
<dbReference type="Proteomes" id="UP000295280">
    <property type="component" value="Unassembled WGS sequence"/>
</dbReference>
<dbReference type="SUPFAM" id="SSF55315">
    <property type="entry name" value="L30e-like"/>
    <property type="match status" value="1"/>
</dbReference>
<evidence type="ECO:0000259" key="1">
    <source>
        <dbReference type="Pfam" id="PF01248"/>
    </source>
</evidence>
<dbReference type="EMBL" id="SCWD01000003">
    <property type="protein sequence ID" value="TDM00879.1"/>
    <property type="molecule type" value="Genomic_DNA"/>
</dbReference>
<dbReference type="InterPro" id="IPR029064">
    <property type="entry name" value="Ribosomal_eL30-like_sf"/>
</dbReference>
<dbReference type="Pfam" id="PF01248">
    <property type="entry name" value="Ribosomal_L7Ae"/>
    <property type="match status" value="1"/>
</dbReference>
<organism evidence="2 3">
    <name type="scientific">Macrococcus carouselicus</name>
    <dbReference type="NCBI Taxonomy" id="69969"/>
    <lineage>
        <taxon>Bacteria</taxon>
        <taxon>Bacillati</taxon>
        <taxon>Bacillota</taxon>
        <taxon>Bacilli</taxon>
        <taxon>Bacillales</taxon>
        <taxon>Staphylococcaceae</taxon>
        <taxon>Macrococcus</taxon>
    </lineage>
</organism>
<accession>A0A9Q8CLD7</accession>
<gene>
    <name evidence="2" type="ORF">ERX40_08725</name>
</gene>
<keyword evidence="3" id="KW-1185">Reference proteome</keyword>
<reference evidence="2 3" key="1">
    <citation type="submission" date="2019-01" db="EMBL/GenBank/DDBJ databases">
        <title>Draft genome sequences of the type strains of six Macrococcus species.</title>
        <authorList>
            <person name="Mazhar S."/>
            <person name="Altermann E."/>
            <person name="Hill C."/>
            <person name="Mcauliffe O."/>
        </authorList>
    </citation>
    <scope>NUCLEOTIDE SEQUENCE [LARGE SCALE GENOMIC DNA]</scope>
    <source>
        <strain evidence="2 3">ATCC 51828</strain>
    </source>
</reference>
<dbReference type="OrthoDB" id="2418492at2"/>
<comment type="caution">
    <text evidence="2">The sequence shown here is derived from an EMBL/GenBank/DDBJ whole genome shotgun (WGS) entry which is preliminary data.</text>
</comment>
<dbReference type="InterPro" id="IPR004038">
    <property type="entry name" value="Ribosomal_eL8/eL30/eS12/Gad45"/>
</dbReference>
<dbReference type="Gene3D" id="3.30.1330.30">
    <property type="match status" value="1"/>
</dbReference>